<protein>
    <submittedName>
        <fullName evidence="2">B3/B4 domain-containing protein (DNA/RNA-binding domain of Phe-tRNA-synthetase)</fullName>
    </submittedName>
</protein>
<dbReference type="STRING" id="269670.SAMN02982927_02268"/>
<dbReference type="SUPFAM" id="SSF56037">
    <property type="entry name" value="PheT/TilS domain"/>
    <property type="match status" value="1"/>
</dbReference>
<dbReference type="GO" id="GO:0003723">
    <property type="term" value="F:RNA binding"/>
    <property type="evidence" value="ECO:0007669"/>
    <property type="project" value="InterPro"/>
</dbReference>
<dbReference type="RefSeq" id="WP_093673025.1">
    <property type="nucleotide sequence ID" value="NZ_FOOY01000015.1"/>
</dbReference>
<sequence length="222" mass="24953">MVDVSISSQLRDAVPGFKIGVIYYPSIVIGDLPPLIGDRLPLYYENIQLSLDEHPVSEIAGVKEWRTVFKKVGTDPSRYRPSQEALLRKIKKDGRPHFIHSAVDLLNFFSVQHSIPMGLYDAEQLRGPVQIKVGTEADQYEGLNGRTMHMNEKIVSADAISAFGSPIVDSKRTCVTEQTTCALQIVYLRPSMDHKEARQLIDKMAEMFTQVHGGNHEFTLIQ</sequence>
<accession>A0A1I2TDS2</accession>
<proteinExistence type="predicted"/>
<reference evidence="3" key="1">
    <citation type="submission" date="2016-10" db="EMBL/GenBank/DDBJ databases">
        <authorList>
            <person name="Varghese N."/>
            <person name="Submissions S."/>
        </authorList>
    </citation>
    <scope>NUCLEOTIDE SEQUENCE [LARGE SCALE GENOMIC DNA]</scope>
    <source>
        <strain evidence="3">ATCC 700379</strain>
    </source>
</reference>
<feature type="domain" description="B3/B4 tRNA-binding" evidence="1">
    <location>
        <begin position="63"/>
        <end position="213"/>
    </location>
</feature>
<dbReference type="SMART" id="SM00873">
    <property type="entry name" value="B3_4"/>
    <property type="match status" value="1"/>
</dbReference>
<keyword evidence="3" id="KW-1185">Reference proteome</keyword>
<dbReference type="OrthoDB" id="9789812at2"/>
<evidence type="ECO:0000259" key="1">
    <source>
        <dbReference type="SMART" id="SM00873"/>
    </source>
</evidence>
<organism evidence="2 3">
    <name type="scientific">Sporolactobacillus nakayamae</name>
    <dbReference type="NCBI Taxonomy" id="269670"/>
    <lineage>
        <taxon>Bacteria</taxon>
        <taxon>Bacillati</taxon>
        <taxon>Bacillota</taxon>
        <taxon>Bacilli</taxon>
        <taxon>Bacillales</taxon>
        <taxon>Sporolactobacillaceae</taxon>
        <taxon>Sporolactobacillus</taxon>
    </lineage>
</organism>
<dbReference type="InterPro" id="IPR020825">
    <property type="entry name" value="Phe-tRNA_synthase-like_B3/B4"/>
</dbReference>
<dbReference type="PANTHER" id="PTHR39209">
    <property type="match status" value="1"/>
</dbReference>
<dbReference type="InterPro" id="IPR005146">
    <property type="entry name" value="B3/B4_tRNA-bd"/>
</dbReference>
<dbReference type="GO" id="GO:0004826">
    <property type="term" value="F:phenylalanine-tRNA ligase activity"/>
    <property type="evidence" value="ECO:0007669"/>
    <property type="project" value="InterPro"/>
</dbReference>
<dbReference type="Gene3D" id="3.50.40.10">
    <property type="entry name" value="Phenylalanyl-trna Synthetase, Chain B, domain 3"/>
    <property type="match status" value="1"/>
</dbReference>
<dbReference type="Pfam" id="PF03483">
    <property type="entry name" value="B3_4"/>
    <property type="match status" value="1"/>
</dbReference>
<evidence type="ECO:0000313" key="3">
    <source>
        <dbReference type="Proteomes" id="UP000198752"/>
    </source>
</evidence>
<gene>
    <name evidence="2" type="ORF">SAMN02982927_02268</name>
</gene>
<dbReference type="PANTHER" id="PTHR39209:SF2">
    <property type="entry name" value="CYTOPLASMIC PROTEIN"/>
    <property type="match status" value="1"/>
</dbReference>
<name>A0A1I2TDS2_9BACL</name>
<evidence type="ECO:0000313" key="2">
    <source>
        <dbReference type="EMBL" id="SFG62998.1"/>
    </source>
</evidence>
<dbReference type="EMBL" id="FOOY01000015">
    <property type="protein sequence ID" value="SFG62998.1"/>
    <property type="molecule type" value="Genomic_DNA"/>
</dbReference>
<dbReference type="AlphaFoldDB" id="A0A1I2TDS2"/>
<dbReference type="Proteomes" id="UP000198752">
    <property type="component" value="Unassembled WGS sequence"/>
</dbReference>